<sequence length="161" mass="18081">MGVIRYEKEVSVSVAPSRMFKAFILDNHILFPKLLPQAFKSMVLEKGDGGVGSIKVVNFAEGNKHTYAKQRVDALDKENFTCKYTVFEEDNMLDILETMVYDVKFEAAENGGTICKSATEFHLTKDPESKVEEDLKKAAEEGLILYNIVEGYLLANPDLYA</sequence>
<reference evidence="1 2" key="1">
    <citation type="journal article" date="2023" name="Science">
        <title>Complex scaffold remodeling in plant triterpene biosynthesis.</title>
        <authorList>
            <person name="De La Pena R."/>
            <person name="Hodgson H."/>
            <person name="Liu J.C."/>
            <person name="Stephenson M.J."/>
            <person name="Martin A.C."/>
            <person name="Owen C."/>
            <person name="Harkess A."/>
            <person name="Leebens-Mack J."/>
            <person name="Jimenez L.E."/>
            <person name="Osbourn A."/>
            <person name="Sattely E.S."/>
        </authorList>
    </citation>
    <scope>NUCLEOTIDE SEQUENCE [LARGE SCALE GENOMIC DNA]</scope>
    <source>
        <strain evidence="2">cv. JPN11</strain>
        <tissue evidence="1">Leaf</tissue>
    </source>
</reference>
<protein>
    <submittedName>
        <fullName evidence="1">Major allergen Pru ar 1-like</fullName>
    </submittedName>
</protein>
<accession>A0ACC1YG63</accession>
<name>A0ACC1YG63_MELAZ</name>
<comment type="caution">
    <text evidence="1">The sequence shown here is derived from an EMBL/GenBank/DDBJ whole genome shotgun (WGS) entry which is preliminary data.</text>
</comment>
<evidence type="ECO:0000313" key="2">
    <source>
        <dbReference type="Proteomes" id="UP001164539"/>
    </source>
</evidence>
<organism evidence="1 2">
    <name type="scientific">Melia azedarach</name>
    <name type="common">Chinaberry tree</name>
    <dbReference type="NCBI Taxonomy" id="155640"/>
    <lineage>
        <taxon>Eukaryota</taxon>
        <taxon>Viridiplantae</taxon>
        <taxon>Streptophyta</taxon>
        <taxon>Embryophyta</taxon>
        <taxon>Tracheophyta</taxon>
        <taxon>Spermatophyta</taxon>
        <taxon>Magnoliopsida</taxon>
        <taxon>eudicotyledons</taxon>
        <taxon>Gunneridae</taxon>
        <taxon>Pentapetalae</taxon>
        <taxon>rosids</taxon>
        <taxon>malvids</taxon>
        <taxon>Sapindales</taxon>
        <taxon>Meliaceae</taxon>
        <taxon>Melia</taxon>
    </lineage>
</organism>
<dbReference type="EMBL" id="CM051396">
    <property type="protein sequence ID" value="KAJ4722083.1"/>
    <property type="molecule type" value="Genomic_DNA"/>
</dbReference>
<dbReference type="Proteomes" id="UP001164539">
    <property type="component" value="Chromosome 3"/>
</dbReference>
<proteinExistence type="predicted"/>
<keyword evidence="2" id="KW-1185">Reference proteome</keyword>
<evidence type="ECO:0000313" key="1">
    <source>
        <dbReference type="EMBL" id="KAJ4722083.1"/>
    </source>
</evidence>
<gene>
    <name evidence="1" type="ORF">OWV82_005644</name>
</gene>